<evidence type="ECO:0008006" key="4">
    <source>
        <dbReference type="Google" id="ProtNLM"/>
    </source>
</evidence>
<dbReference type="AlphaFoldDB" id="A0A9P8I4Q6"/>
<evidence type="ECO:0000256" key="1">
    <source>
        <dbReference type="SAM" id="Phobius"/>
    </source>
</evidence>
<dbReference type="OrthoDB" id="545169at2759"/>
<dbReference type="Proteomes" id="UP000698800">
    <property type="component" value="Unassembled WGS sequence"/>
</dbReference>
<gene>
    <name evidence="2" type="ORF">FGG08_006730</name>
</gene>
<keyword evidence="3" id="KW-1185">Reference proteome</keyword>
<dbReference type="PANTHER" id="PTHR36124:SF1">
    <property type="entry name" value="ER-BOUND OXYGENASE MPAB_MPAB'_RUBBER OXYGENASE CATALYTIC DOMAIN-CONTAINING PROTEIN"/>
    <property type="match status" value="1"/>
</dbReference>
<keyword evidence="1" id="KW-0812">Transmembrane</keyword>
<accession>A0A9P8I4Q6</accession>
<dbReference type="InterPro" id="IPR046366">
    <property type="entry name" value="MPAB"/>
</dbReference>
<name>A0A9P8I4Q6_9PEZI</name>
<feature type="transmembrane region" description="Helical" evidence="1">
    <location>
        <begin position="26"/>
        <end position="55"/>
    </location>
</feature>
<evidence type="ECO:0000313" key="2">
    <source>
        <dbReference type="EMBL" id="KAH0536405.1"/>
    </source>
</evidence>
<dbReference type="GO" id="GO:0016491">
    <property type="term" value="F:oxidoreductase activity"/>
    <property type="evidence" value="ECO:0007669"/>
    <property type="project" value="InterPro"/>
</dbReference>
<dbReference type="EMBL" id="JAGHQL010000208">
    <property type="protein sequence ID" value="KAH0536405.1"/>
    <property type="molecule type" value="Genomic_DNA"/>
</dbReference>
<dbReference type="PANTHER" id="PTHR36124">
    <property type="match status" value="1"/>
</dbReference>
<organism evidence="2 3">
    <name type="scientific">Glutinoglossum americanum</name>
    <dbReference type="NCBI Taxonomy" id="1670608"/>
    <lineage>
        <taxon>Eukaryota</taxon>
        <taxon>Fungi</taxon>
        <taxon>Dikarya</taxon>
        <taxon>Ascomycota</taxon>
        <taxon>Pezizomycotina</taxon>
        <taxon>Geoglossomycetes</taxon>
        <taxon>Geoglossales</taxon>
        <taxon>Geoglossaceae</taxon>
        <taxon>Glutinoglossum</taxon>
    </lineage>
</organism>
<evidence type="ECO:0000313" key="3">
    <source>
        <dbReference type="Proteomes" id="UP000698800"/>
    </source>
</evidence>
<comment type="caution">
    <text evidence="2">The sequence shown here is derived from an EMBL/GenBank/DDBJ whole genome shotgun (WGS) entry which is preliminary data.</text>
</comment>
<sequence>MSTAVGGAADCNCICQQLVPENNAKLFYILSWFTDCLLLLIQHWGFLVVVLNLYLSWTITSRFHRLRAIKKKYNFNKDPRTYEDMTVDVAQQIEKNLSEWEMPWLFEFGWLFNFLASASIPILSKTIIQSGHYTHRDPIIAQQRQEDTVILMSSMMAHPLRSRSSSLVIARINEHHSFYGRQINSDTVLYLIWLFGWGPVEMVQKFGWRKLQPFELHAMWIFWRELALRLGCKYVPETVEEMVAWKEAFRKQEVYPHNDNRIFADSMKDMLLYKVPGFAKGFAFQCILALLDDEVATACRWDGLKQEYHPTLRYWIHRLLHVRAFVHRYLTPPRRHPYVRTSYLKNEWGLYNFDATTYSTCPFYVKATFWSRWGPGALLNRARGFALPGPQYFSDGVAWESMGARRNKSKQRAAEARVIAQANFLEKAHYGYRALVNFQPEPVVRGLSLGYGDRANAYGRRHTMPEAA</sequence>
<proteinExistence type="predicted"/>
<reference evidence="2" key="1">
    <citation type="submission" date="2021-03" db="EMBL/GenBank/DDBJ databases">
        <title>Comparative genomics and phylogenomic investigation of the class Geoglossomycetes provide insights into ecological specialization and systematics.</title>
        <authorList>
            <person name="Melie T."/>
            <person name="Pirro S."/>
            <person name="Miller A.N."/>
            <person name="Quandt A."/>
        </authorList>
    </citation>
    <scope>NUCLEOTIDE SEQUENCE</scope>
    <source>
        <strain evidence="2">GBOQ0MN5Z8</strain>
    </source>
</reference>
<keyword evidence="1" id="KW-1133">Transmembrane helix</keyword>
<protein>
    <recommendedName>
        <fullName evidence="4">ER-bound oxygenase mpaB/mpaB'/Rubber oxygenase catalytic domain-containing protein</fullName>
    </recommendedName>
</protein>
<keyword evidence="1" id="KW-0472">Membrane</keyword>